<keyword evidence="1" id="KW-0238">DNA-binding</keyword>
<dbReference type="InterPro" id="IPR017930">
    <property type="entry name" value="Myb_dom"/>
</dbReference>
<dbReference type="GO" id="GO:0003677">
    <property type="term" value="F:DNA binding"/>
    <property type="evidence" value="ECO:0007669"/>
    <property type="project" value="UniProtKB-KW"/>
</dbReference>
<organism evidence="5 6">
    <name type="scientific">Dendrobium nobile</name>
    <name type="common">Orchid</name>
    <dbReference type="NCBI Taxonomy" id="94219"/>
    <lineage>
        <taxon>Eukaryota</taxon>
        <taxon>Viridiplantae</taxon>
        <taxon>Streptophyta</taxon>
        <taxon>Embryophyta</taxon>
        <taxon>Tracheophyta</taxon>
        <taxon>Spermatophyta</taxon>
        <taxon>Magnoliopsida</taxon>
        <taxon>Liliopsida</taxon>
        <taxon>Asparagales</taxon>
        <taxon>Orchidaceae</taxon>
        <taxon>Epidendroideae</taxon>
        <taxon>Malaxideae</taxon>
        <taxon>Dendrobiinae</taxon>
        <taxon>Dendrobium</taxon>
    </lineage>
</organism>
<name>A0A8T3C4R4_DENNO</name>
<dbReference type="CDD" id="cd11660">
    <property type="entry name" value="SANT_TRF"/>
    <property type="match status" value="1"/>
</dbReference>
<dbReference type="Proteomes" id="UP000829196">
    <property type="component" value="Unassembled WGS sequence"/>
</dbReference>
<feature type="compositionally biased region" description="Polar residues" evidence="2">
    <location>
        <begin position="97"/>
        <end position="110"/>
    </location>
</feature>
<evidence type="ECO:0000256" key="1">
    <source>
        <dbReference type="ARBA" id="ARBA00023125"/>
    </source>
</evidence>
<dbReference type="InterPro" id="IPR001005">
    <property type="entry name" value="SANT/Myb"/>
</dbReference>
<evidence type="ECO:0000313" key="6">
    <source>
        <dbReference type="Proteomes" id="UP000829196"/>
    </source>
</evidence>
<dbReference type="SMART" id="SM00717">
    <property type="entry name" value="SANT"/>
    <property type="match status" value="1"/>
</dbReference>
<keyword evidence="6" id="KW-1185">Reference proteome</keyword>
<evidence type="ECO:0000259" key="4">
    <source>
        <dbReference type="PROSITE" id="PS51294"/>
    </source>
</evidence>
<accession>A0A8T3C4R4</accession>
<dbReference type="Gene3D" id="1.10.10.60">
    <property type="entry name" value="Homeodomain-like"/>
    <property type="match status" value="1"/>
</dbReference>
<dbReference type="OrthoDB" id="608866at2759"/>
<comment type="caution">
    <text evidence="5">The sequence shown here is derived from an EMBL/GenBank/DDBJ whole genome shotgun (WGS) entry which is preliminary data.</text>
</comment>
<feature type="domain" description="Myb-like" evidence="3">
    <location>
        <begin position="368"/>
        <end position="421"/>
    </location>
</feature>
<dbReference type="PANTHER" id="PTHR47206:SF1">
    <property type="entry name" value="HOMEODOMAIN-LIKE SUPERFAMILY PROTEIN"/>
    <property type="match status" value="1"/>
</dbReference>
<dbReference type="Pfam" id="PF00249">
    <property type="entry name" value="Myb_DNA-binding"/>
    <property type="match status" value="1"/>
</dbReference>
<dbReference type="PANTHER" id="PTHR47206">
    <property type="entry name" value="HOMEODOMAIN-LIKE SUPERFAMILY PROTEIN"/>
    <property type="match status" value="1"/>
</dbReference>
<reference evidence="5" key="1">
    <citation type="journal article" date="2022" name="Front. Genet.">
        <title>Chromosome-Scale Assembly of the Dendrobium nobile Genome Provides Insights Into the Molecular Mechanism of the Biosynthesis of the Medicinal Active Ingredient of Dendrobium.</title>
        <authorList>
            <person name="Xu Q."/>
            <person name="Niu S.-C."/>
            <person name="Li K.-L."/>
            <person name="Zheng P.-J."/>
            <person name="Zhang X.-J."/>
            <person name="Jia Y."/>
            <person name="Liu Y."/>
            <person name="Niu Y.-X."/>
            <person name="Yu L.-H."/>
            <person name="Chen D.-F."/>
            <person name="Zhang G.-Q."/>
        </authorList>
    </citation>
    <scope>NUCLEOTIDE SEQUENCE</scope>
    <source>
        <tissue evidence="5">Leaf</tissue>
    </source>
</reference>
<dbReference type="SUPFAM" id="SSF46689">
    <property type="entry name" value="Homeodomain-like"/>
    <property type="match status" value="1"/>
</dbReference>
<dbReference type="EMBL" id="JAGYWB010000003">
    <property type="protein sequence ID" value="KAI0526755.1"/>
    <property type="molecule type" value="Genomic_DNA"/>
</dbReference>
<dbReference type="PROSITE" id="PS51294">
    <property type="entry name" value="HTH_MYB"/>
    <property type="match status" value="1"/>
</dbReference>
<gene>
    <name evidence="5" type="ORF">KFK09_002346</name>
</gene>
<proteinExistence type="predicted"/>
<feature type="region of interest" description="Disordered" evidence="2">
    <location>
        <begin position="85"/>
        <end position="110"/>
    </location>
</feature>
<evidence type="ECO:0000259" key="3">
    <source>
        <dbReference type="PROSITE" id="PS50090"/>
    </source>
</evidence>
<dbReference type="SMR" id="A0A8T3C4R4"/>
<sequence length="557" mass="62876">MAFNWSSTTPFWSSACLMNYNHVICKRHMLKTYTNTNDSCKQNDDTLKLLHLEKRDTGGVALAERRKRLEAREERLERACRISGGDEKEGWKEPTGFPSNPQKTYTNTNNSCKQNDDTLKLLHLEKRDTGGVALAERRKRIEAREERLERARRIFGGDEKEGWKEPAGFPSNQQVSVCDLWKRWKLKNYVLIPPLLSYFKLDVIILQVTYNLTIIITILKEISEITDVKIDWKTLVKRSSTGISNAREYQMLWRHLAYREPLFENLVETEPEEDDSDLEFELEAVPSASAEASLQANKCIEVIMPSSMTPEAPISDFHICKESHSKKAVHPSTVKNTILLNSVAKKQALMPAYTGTLQGNEIACPAFSNKRKRNSWTTQEENDLIAAVKKHGEGNWLNILKDDFKQDRTTSQLSKRWNIIKKRLTSSNLASNDKINDWVLHNEQLATRKAISMALNIPKIGSLSKLLSDARPVYSLEASKKLQQPASPQKTMKKSAIASSLVTPDPLIQAAAVAAGGRIIDPSAAASFLKATNSKNVHRIKNGDISVSKFKRTSGAR</sequence>
<dbReference type="InterPro" id="IPR009057">
    <property type="entry name" value="Homeodomain-like_sf"/>
</dbReference>
<dbReference type="AlphaFoldDB" id="A0A8T3C4R4"/>
<feature type="domain" description="HTH myb-type" evidence="4">
    <location>
        <begin position="368"/>
        <end position="425"/>
    </location>
</feature>
<dbReference type="PROSITE" id="PS50090">
    <property type="entry name" value="MYB_LIKE"/>
    <property type="match status" value="1"/>
</dbReference>
<protein>
    <submittedName>
        <fullName evidence="5">Uncharacterized protein</fullName>
    </submittedName>
</protein>
<evidence type="ECO:0000313" key="5">
    <source>
        <dbReference type="EMBL" id="KAI0526755.1"/>
    </source>
</evidence>
<evidence type="ECO:0000256" key="2">
    <source>
        <dbReference type="SAM" id="MobiDB-lite"/>
    </source>
</evidence>